<sequence>MRIIQGIGKAKQGDPAFARNGNREWNRVEEGLLGEIRVNALYFPETTDMRSNAHERHYL</sequence>
<evidence type="ECO:0000313" key="1">
    <source>
        <dbReference type="EMBL" id="VFK49046.1"/>
    </source>
</evidence>
<organism evidence="1">
    <name type="scientific">Candidatus Kentrum sp. TC</name>
    <dbReference type="NCBI Taxonomy" id="2126339"/>
    <lineage>
        <taxon>Bacteria</taxon>
        <taxon>Pseudomonadati</taxon>
        <taxon>Pseudomonadota</taxon>
        <taxon>Gammaproteobacteria</taxon>
        <taxon>Candidatus Kentrum</taxon>
    </lineage>
</organism>
<dbReference type="EMBL" id="CAADFS010000066">
    <property type="protein sequence ID" value="VFK49046.1"/>
    <property type="molecule type" value="Genomic_DNA"/>
</dbReference>
<evidence type="ECO:0000313" key="2">
    <source>
        <dbReference type="EMBL" id="VFK63535.1"/>
    </source>
</evidence>
<dbReference type="EMBL" id="CAADFW010000098">
    <property type="protein sequence ID" value="VFK63535.1"/>
    <property type="molecule type" value="Genomic_DNA"/>
</dbReference>
<accession>A0A450Z5I5</accession>
<name>A0A450Z5I5_9GAMM</name>
<reference evidence="1" key="1">
    <citation type="submission" date="2019-02" db="EMBL/GenBank/DDBJ databases">
        <authorList>
            <person name="Gruber-Vodicka R. H."/>
            <person name="Seah K. B. B."/>
        </authorList>
    </citation>
    <scope>NUCLEOTIDE SEQUENCE</scope>
    <source>
        <strain evidence="1">BECK_BZ123</strain>
        <strain evidence="2">BECK_BZ126</strain>
    </source>
</reference>
<proteinExistence type="predicted"/>
<dbReference type="AlphaFoldDB" id="A0A450Z5I5"/>
<protein>
    <submittedName>
        <fullName evidence="1">Uncharacterized protein</fullName>
    </submittedName>
</protein>
<gene>
    <name evidence="1" type="ORF">BECKTC1821D_GA0114238_106611</name>
    <name evidence="2" type="ORF">BECKTC1821F_GA0114240_10988</name>
</gene>